<proteinExistence type="predicted"/>
<evidence type="ECO:0000313" key="2">
    <source>
        <dbReference type="EMBL" id="MBB4798270.1"/>
    </source>
</evidence>
<keyword evidence="1" id="KW-0472">Membrane</keyword>
<evidence type="ECO:0008006" key="4">
    <source>
        <dbReference type="Google" id="ProtNLM"/>
    </source>
</evidence>
<feature type="transmembrane region" description="Helical" evidence="1">
    <location>
        <begin position="20"/>
        <end position="40"/>
    </location>
</feature>
<feature type="transmembrane region" description="Helical" evidence="1">
    <location>
        <begin position="131"/>
        <end position="151"/>
    </location>
</feature>
<dbReference type="Pfam" id="PF14296">
    <property type="entry name" value="O-ag_pol_Wzy"/>
    <property type="match status" value="1"/>
</dbReference>
<feature type="transmembrane region" description="Helical" evidence="1">
    <location>
        <begin position="197"/>
        <end position="216"/>
    </location>
</feature>
<sequence length="435" mass="47739">MLAAGIALSVAALLWDGSFNVFMTLTFWAASTLLLFVLYLPRSQGSGILKSYFAALVVFHFGLLPAYLLSDKGVPLSRVQIWISQDVFVRPALEACLVFVLAFTLAILTVRASARADRVPRLIETVQSPMIYRVALLGLIICTAAWFVFVMGILRPKNYVDYIILFERNAALGNLIGILHTAIPATFFLATQNARKLWVPLLIFGIWAIFAFPLGLRGEVLFPIALTIPLLMTQGRLRIHWSFLTLAVLGVFFASAVVASSRVGGSMSDTLAYASPLTTISELGGSLRPSYEVERWLQQGDTFRLGSTYYAPFERTFLGLIPLVERLPANEDYRLMNVLIMQRAGPYGFSIVAESVINFGFLGALAMGALFGIAITTSASRLVANQQTLIQASILFGAFIHIRQSFVSAFGATVVFFVVTAAVMMTAYLLKSLRQ</sequence>
<organism evidence="2 3">
    <name type="scientific">Brevundimonas bullata</name>
    <dbReference type="NCBI Taxonomy" id="13160"/>
    <lineage>
        <taxon>Bacteria</taxon>
        <taxon>Pseudomonadati</taxon>
        <taxon>Pseudomonadota</taxon>
        <taxon>Alphaproteobacteria</taxon>
        <taxon>Caulobacterales</taxon>
        <taxon>Caulobacteraceae</taxon>
        <taxon>Brevundimonas</taxon>
    </lineage>
</organism>
<feature type="transmembrane region" description="Helical" evidence="1">
    <location>
        <begin position="406"/>
        <end position="430"/>
    </location>
</feature>
<evidence type="ECO:0000313" key="3">
    <source>
        <dbReference type="Proteomes" id="UP000539957"/>
    </source>
</evidence>
<keyword evidence="1" id="KW-1133">Transmembrane helix</keyword>
<dbReference type="AlphaFoldDB" id="A0A7W7IQM5"/>
<evidence type="ECO:0000256" key="1">
    <source>
        <dbReference type="SAM" id="Phobius"/>
    </source>
</evidence>
<reference evidence="2 3" key="1">
    <citation type="submission" date="2020-08" db="EMBL/GenBank/DDBJ databases">
        <title>Functional genomics of gut bacteria from endangered species of beetles.</title>
        <authorList>
            <person name="Carlos-Shanley C."/>
        </authorList>
    </citation>
    <scope>NUCLEOTIDE SEQUENCE [LARGE SCALE GENOMIC DNA]</scope>
    <source>
        <strain evidence="2 3">S00123</strain>
    </source>
</reference>
<keyword evidence="3" id="KW-1185">Reference proteome</keyword>
<dbReference type="EMBL" id="JACHKY010000003">
    <property type="protein sequence ID" value="MBB4798270.1"/>
    <property type="molecule type" value="Genomic_DNA"/>
</dbReference>
<name>A0A7W7IQM5_9CAUL</name>
<accession>A0A7W7IQM5</accession>
<protein>
    <recommendedName>
        <fullName evidence="4">Oligosaccharide repeat unit polymerase</fullName>
    </recommendedName>
</protein>
<dbReference type="Proteomes" id="UP000539957">
    <property type="component" value="Unassembled WGS sequence"/>
</dbReference>
<feature type="transmembrane region" description="Helical" evidence="1">
    <location>
        <begin position="171"/>
        <end position="190"/>
    </location>
</feature>
<gene>
    <name evidence="2" type="ORF">HNP32_002014</name>
</gene>
<feature type="transmembrane region" description="Helical" evidence="1">
    <location>
        <begin position="351"/>
        <end position="375"/>
    </location>
</feature>
<dbReference type="RefSeq" id="WP_221415841.1">
    <property type="nucleotide sequence ID" value="NZ_JACHKY010000003.1"/>
</dbReference>
<feature type="transmembrane region" description="Helical" evidence="1">
    <location>
        <begin position="89"/>
        <end position="110"/>
    </location>
</feature>
<feature type="transmembrane region" description="Helical" evidence="1">
    <location>
        <begin position="239"/>
        <end position="259"/>
    </location>
</feature>
<feature type="transmembrane region" description="Helical" evidence="1">
    <location>
        <begin position="52"/>
        <end position="69"/>
    </location>
</feature>
<keyword evidence="1" id="KW-0812">Transmembrane</keyword>
<comment type="caution">
    <text evidence="2">The sequence shown here is derived from an EMBL/GenBank/DDBJ whole genome shotgun (WGS) entry which is preliminary data.</text>
</comment>
<dbReference type="InterPro" id="IPR029468">
    <property type="entry name" value="O-ag_pol_Wzy"/>
</dbReference>